<sequence length="76" mass="8404">MPSLPDHIELEDSTDRIVFVDVFLPPYKDAAANKSVTKNCSIPKWMRDAGDAAGLNYSLLLQNAVKEALRIEANSQ</sequence>
<accession>A0ABX3EZ95</accession>
<evidence type="ECO:0008006" key="3">
    <source>
        <dbReference type="Google" id="ProtNLM"/>
    </source>
</evidence>
<dbReference type="Proteomes" id="UP000186058">
    <property type="component" value="Unassembled WGS sequence"/>
</dbReference>
<evidence type="ECO:0000313" key="1">
    <source>
        <dbReference type="EMBL" id="OKP92068.1"/>
    </source>
</evidence>
<comment type="caution">
    <text evidence="1">The sequence shown here is derived from an EMBL/GenBank/DDBJ whole genome shotgun (WGS) entry which is preliminary data.</text>
</comment>
<reference evidence="1 2" key="1">
    <citation type="submission" date="2016-03" db="EMBL/GenBank/DDBJ databases">
        <authorList>
            <person name="Sant'Anna F.H."/>
            <person name="Ambrosini A."/>
            <person name="Souza R."/>
            <person name="Bach E."/>
            <person name="Fernandes G."/>
            <person name="Balsanelli E."/>
            <person name="Baura V.A."/>
            <person name="Souza E.M."/>
            <person name="Passaglia L."/>
        </authorList>
    </citation>
    <scope>NUCLEOTIDE SEQUENCE [LARGE SCALE GENOMIC DNA]</scope>
    <source>
        <strain evidence="1 2">P26E</strain>
    </source>
</reference>
<dbReference type="EMBL" id="LVWI01000001">
    <property type="protein sequence ID" value="OKP92068.1"/>
    <property type="molecule type" value="Genomic_DNA"/>
</dbReference>
<keyword evidence="2" id="KW-1185">Reference proteome</keyword>
<protein>
    <recommendedName>
        <fullName evidence="3">HicB-like antitoxin of toxin-antitoxin system domain-containing protein</fullName>
    </recommendedName>
</protein>
<gene>
    <name evidence="1" type="ORF">A3844_02860</name>
</gene>
<name>A0ABX3EZ95_9BACL</name>
<proteinExistence type="predicted"/>
<evidence type="ECO:0000313" key="2">
    <source>
        <dbReference type="Proteomes" id="UP000186058"/>
    </source>
</evidence>
<organism evidence="1 2">
    <name type="scientific">Paenibacillus helianthi</name>
    <dbReference type="NCBI Taxonomy" id="1349432"/>
    <lineage>
        <taxon>Bacteria</taxon>
        <taxon>Bacillati</taxon>
        <taxon>Bacillota</taxon>
        <taxon>Bacilli</taxon>
        <taxon>Bacillales</taxon>
        <taxon>Paenibacillaceae</taxon>
        <taxon>Paenibacillus</taxon>
    </lineage>
</organism>